<dbReference type="SMART" id="SM00563">
    <property type="entry name" value="PlsC"/>
    <property type="match status" value="1"/>
</dbReference>
<dbReference type="GO" id="GO:0016746">
    <property type="term" value="F:acyltransferase activity"/>
    <property type="evidence" value="ECO:0007669"/>
    <property type="project" value="UniProtKB-KW"/>
</dbReference>
<accession>A0ABV5ZEJ9</accession>
<dbReference type="EMBL" id="JBHLZN010000002">
    <property type="protein sequence ID" value="MFB9886606.1"/>
    <property type="molecule type" value="Genomic_DNA"/>
</dbReference>
<proteinExistence type="predicted"/>
<name>A0ABV5ZEJ9_9GAMM</name>
<feature type="domain" description="Phospholipid/glycerol acyltransferase" evidence="1">
    <location>
        <begin position="107"/>
        <end position="244"/>
    </location>
</feature>
<evidence type="ECO:0000259" key="1">
    <source>
        <dbReference type="SMART" id="SM00563"/>
    </source>
</evidence>
<dbReference type="Proteomes" id="UP001589628">
    <property type="component" value="Unassembled WGS sequence"/>
</dbReference>
<dbReference type="PANTHER" id="PTHR30068:SF3">
    <property type="entry name" value="PHOSPHOLIPID_GLYCEROL ACYLTRANSFERASE DOMAIN-CONTAINING PROTEIN"/>
    <property type="match status" value="1"/>
</dbReference>
<evidence type="ECO:0000313" key="3">
    <source>
        <dbReference type="Proteomes" id="UP001589628"/>
    </source>
</evidence>
<organism evidence="2 3">
    <name type="scientific">Balneatrix alpica</name>
    <dbReference type="NCBI Taxonomy" id="75684"/>
    <lineage>
        <taxon>Bacteria</taxon>
        <taxon>Pseudomonadati</taxon>
        <taxon>Pseudomonadota</taxon>
        <taxon>Gammaproteobacteria</taxon>
        <taxon>Oceanospirillales</taxon>
        <taxon>Balneatrichaceae</taxon>
        <taxon>Balneatrix</taxon>
    </lineage>
</organism>
<keyword evidence="2" id="KW-0012">Acyltransferase</keyword>
<dbReference type="Pfam" id="PF01553">
    <property type="entry name" value="Acyltransferase"/>
    <property type="match status" value="1"/>
</dbReference>
<comment type="caution">
    <text evidence="2">The sequence shown here is derived from an EMBL/GenBank/DDBJ whole genome shotgun (WGS) entry which is preliminary data.</text>
</comment>
<protein>
    <submittedName>
        <fullName evidence="2">1-acyl-sn-glycerol-3-phosphate acyltransferase</fullName>
    </submittedName>
</protein>
<keyword evidence="3" id="KW-1185">Reference proteome</keyword>
<dbReference type="RefSeq" id="WP_027312033.1">
    <property type="nucleotide sequence ID" value="NZ_JBHLZN010000002.1"/>
</dbReference>
<keyword evidence="2" id="KW-0808">Transferase</keyword>
<dbReference type="SUPFAM" id="SSF69593">
    <property type="entry name" value="Glycerol-3-phosphate (1)-acyltransferase"/>
    <property type="match status" value="1"/>
</dbReference>
<gene>
    <name evidence="2" type="ORF">ACFFLH_09300</name>
</gene>
<evidence type="ECO:0000313" key="2">
    <source>
        <dbReference type="EMBL" id="MFB9886606.1"/>
    </source>
</evidence>
<dbReference type="PANTHER" id="PTHR30068">
    <property type="entry name" value="URONATE ISOMERASE"/>
    <property type="match status" value="1"/>
</dbReference>
<reference evidence="2 3" key="1">
    <citation type="submission" date="2024-09" db="EMBL/GenBank/DDBJ databases">
        <authorList>
            <person name="Sun Q."/>
            <person name="Mori K."/>
        </authorList>
    </citation>
    <scope>NUCLEOTIDE SEQUENCE [LARGE SCALE GENOMIC DNA]</scope>
    <source>
        <strain evidence="2 3">ATCC 51285</strain>
    </source>
</reference>
<dbReference type="InterPro" id="IPR002123">
    <property type="entry name" value="Plipid/glycerol_acylTrfase"/>
</dbReference>
<sequence length="382" mass="43693">MTSTLNDAFQDIRPFHDSEVKEVIARLIQDQEFIAAITRFKFPQAAAYCGWLLKPLVAWRLRQQAAQIATVRDFQQVVSFYMDRMIHKTTTALTFSGLDKLEPGRAYLFISNHRDIAMDPAFVNYGLWHNGFDTVRIAIGDNLLRKPYVTDLMRLNKSFIVKRSAKGVREMMAAYTELSSYIDHSIQDGHSIWIAQREGRAKDGRDDTDPAITKMLYMCRKKSGMSFAEAMQNLHIVPVSISYELNPCDRRMARELQAIAEHGRYEKAQYEDIQSIVEGIIGNKGRVHVAFGHELTGSYENPEALAAAIDAQIQGNYYLHGSNLTAAKLLGVEGVIEPDQQEQDRFQQRLQELEKNQQPYMLEMYAEPVRRQRALAQELAHD</sequence>